<accession>A0A081BQ13</accession>
<keyword evidence="2 6" id="KW-0812">Transmembrane</keyword>
<dbReference type="Pfam" id="PF03544">
    <property type="entry name" value="TonB_C"/>
    <property type="match status" value="1"/>
</dbReference>
<dbReference type="InterPro" id="IPR006260">
    <property type="entry name" value="TonB/TolA_C"/>
</dbReference>
<feature type="region of interest" description="Disordered" evidence="5">
    <location>
        <begin position="124"/>
        <end position="182"/>
    </location>
</feature>
<evidence type="ECO:0000313" key="8">
    <source>
        <dbReference type="EMBL" id="GAK52479.1"/>
    </source>
</evidence>
<feature type="transmembrane region" description="Helical" evidence="6">
    <location>
        <begin position="20"/>
        <end position="42"/>
    </location>
</feature>
<feature type="region of interest" description="Disordered" evidence="5">
    <location>
        <begin position="71"/>
        <end position="95"/>
    </location>
</feature>
<dbReference type="Gene3D" id="3.30.1150.10">
    <property type="match status" value="1"/>
</dbReference>
<evidence type="ECO:0000256" key="1">
    <source>
        <dbReference type="ARBA" id="ARBA00004167"/>
    </source>
</evidence>
<evidence type="ECO:0000313" key="9">
    <source>
        <dbReference type="Proteomes" id="UP000030700"/>
    </source>
</evidence>
<evidence type="ECO:0000256" key="3">
    <source>
        <dbReference type="ARBA" id="ARBA00022989"/>
    </source>
</evidence>
<keyword evidence="3 6" id="KW-1133">Transmembrane helix</keyword>
<protein>
    <submittedName>
        <fullName evidence="8">TonB family C-terminal domain protein</fullName>
    </submittedName>
</protein>
<dbReference type="Proteomes" id="UP000030700">
    <property type="component" value="Unassembled WGS sequence"/>
</dbReference>
<proteinExistence type="predicted"/>
<evidence type="ECO:0000256" key="2">
    <source>
        <dbReference type="ARBA" id="ARBA00022692"/>
    </source>
</evidence>
<reference evidence="8" key="1">
    <citation type="journal article" date="2015" name="PeerJ">
        <title>First genomic representation of candidate bacterial phylum KSB3 points to enhanced environmental sensing as a trigger of wastewater bulking.</title>
        <authorList>
            <person name="Sekiguchi Y."/>
            <person name="Ohashi A."/>
            <person name="Parks D.H."/>
            <person name="Yamauchi T."/>
            <person name="Tyson G.W."/>
            <person name="Hugenholtz P."/>
        </authorList>
    </citation>
    <scope>NUCLEOTIDE SEQUENCE [LARGE SCALE GENOMIC DNA]</scope>
</reference>
<dbReference type="GO" id="GO:0055085">
    <property type="term" value="P:transmembrane transport"/>
    <property type="evidence" value="ECO:0007669"/>
    <property type="project" value="InterPro"/>
</dbReference>
<feature type="compositionally biased region" description="Basic and acidic residues" evidence="5">
    <location>
        <begin position="173"/>
        <end position="182"/>
    </location>
</feature>
<dbReference type="InterPro" id="IPR037682">
    <property type="entry name" value="TonB_C"/>
</dbReference>
<sequence length="348" mass="38173">MNVLIAQPRPAKKSRGITLLFANSTLFAAFLVSVALHIAMFYGVPSVVIFSEGGRAKEDTEPIEVALLSPQESADLPDMTDTGSNQFATDIPSPLLEGDVASDAELAPPEEEAVTLLSQLETRSPELALSDAPLPERTPPSPDLAAPERLPRLLEKPQIDERELSKPQIASPEKAETTGERKLLPPSRINEMETAFPSDRPATFGMPRENGEERAGFGIYAGPRFDKRQSEEEAQLIPQKTPKPVNDEVASAPPFSPEQQIEGPIKGRGIAYRPAPPSANIQINIELRLRFWVLPDGSVGEVIPTKRGNADLEQIAISYLKQWRFEPLPPNVPQQQMWGTIPIKFIAQ</sequence>
<evidence type="ECO:0000256" key="6">
    <source>
        <dbReference type="SAM" id="Phobius"/>
    </source>
</evidence>
<comment type="subcellular location">
    <subcellularLocation>
        <location evidence="1">Membrane</location>
        <topology evidence="1">Single-pass membrane protein</topology>
    </subcellularLocation>
</comment>
<organism evidence="8">
    <name type="scientific">Candidatus Moduliflexus flocculans</name>
    <dbReference type="NCBI Taxonomy" id="1499966"/>
    <lineage>
        <taxon>Bacteria</taxon>
        <taxon>Candidatus Moduliflexota</taxon>
        <taxon>Candidatus Moduliflexia</taxon>
        <taxon>Candidatus Moduliflexales</taxon>
        <taxon>Candidatus Moduliflexaceae</taxon>
    </lineage>
</organism>
<dbReference type="EMBL" id="DF820458">
    <property type="protein sequence ID" value="GAK52479.1"/>
    <property type="molecule type" value="Genomic_DNA"/>
</dbReference>
<dbReference type="SUPFAM" id="SSF74653">
    <property type="entry name" value="TolA/TonB C-terminal domain"/>
    <property type="match status" value="1"/>
</dbReference>
<name>A0A081BQ13_9BACT</name>
<evidence type="ECO:0000256" key="5">
    <source>
        <dbReference type="SAM" id="MobiDB-lite"/>
    </source>
</evidence>
<dbReference type="GO" id="GO:0016020">
    <property type="term" value="C:membrane"/>
    <property type="evidence" value="ECO:0007669"/>
    <property type="project" value="UniProtKB-SubCell"/>
</dbReference>
<evidence type="ECO:0000259" key="7">
    <source>
        <dbReference type="Pfam" id="PF03544"/>
    </source>
</evidence>
<dbReference type="NCBIfam" id="TIGR01352">
    <property type="entry name" value="tonB_Cterm"/>
    <property type="match status" value="1"/>
</dbReference>
<gene>
    <name evidence="8" type="ORF">U14_03730</name>
</gene>
<keyword evidence="9" id="KW-1185">Reference proteome</keyword>
<dbReference type="HOGENOM" id="CLU_659977_0_0_0"/>
<keyword evidence="4 6" id="KW-0472">Membrane</keyword>
<evidence type="ECO:0000256" key="4">
    <source>
        <dbReference type="ARBA" id="ARBA00023136"/>
    </source>
</evidence>
<dbReference type="AlphaFoldDB" id="A0A081BQ13"/>
<feature type="domain" description="TonB C-terminal" evidence="7">
    <location>
        <begin position="288"/>
        <end position="345"/>
    </location>
</feature>
<feature type="compositionally biased region" description="Basic and acidic residues" evidence="5">
    <location>
        <begin position="149"/>
        <end position="165"/>
    </location>
</feature>
<dbReference type="STRING" id="1499966.U14_03730"/>